<dbReference type="PROSITE" id="PS51128">
    <property type="entry name" value="ZF_DKSA_2"/>
    <property type="match status" value="1"/>
</dbReference>
<evidence type="ECO:0000259" key="5">
    <source>
        <dbReference type="Pfam" id="PF01258"/>
    </source>
</evidence>
<evidence type="ECO:0000313" key="7">
    <source>
        <dbReference type="Proteomes" id="UP000266273"/>
    </source>
</evidence>
<dbReference type="SUPFAM" id="SSF57716">
    <property type="entry name" value="Glucocorticoid receptor-like (DNA-binding domain)"/>
    <property type="match status" value="1"/>
</dbReference>
<name>A0A397Q5A9_9HYPH</name>
<evidence type="ECO:0000256" key="2">
    <source>
        <dbReference type="ARBA" id="ARBA00022771"/>
    </source>
</evidence>
<sequence>MTIDLDAAREVLLARRDELLALNEISAESREAVALDQQSVGRLSRMDAMQAQAMAKANERQRRVELSRIEAALRRIEEDEYGYCQKCGEEIAPERLRVDPAASFCVDCA</sequence>
<keyword evidence="2" id="KW-0863">Zinc-finger</keyword>
<dbReference type="GO" id="GO:0008270">
    <property type="term" value="F:zinc ion binding"/>
    <property type="evidence" value="ECO:0007669"/>
    <property type="project" value="UniProtKB-KW"/>
</dbReference>
<evidence type="ECO:0000256" key="3">
    <source>
        <dbReference type="ARBA" id="ARBA00022833"/>
    </source>
</evidence>
<organism evidence="6 7">
    <name type="scientific">Dichotomicrobium thermohalophilum</name>
    <dbReference type="NCBI Taxonomy" id="933063"/>
    <lineage>
        <taxon>Bacteria</taxon>
        <taxon>Pseudomonadati</taxon>
        <taxon>Pseudomonadota</taxon>
        <taxon>Alphaproteobacteria</taxon>
        <taxon>Hyphomicrobiales</taxon>
        <taxon>Hyphomicrobiaceae</taxon>
        <taxon>Dichotomicrobium</taxon>
    </lineage>
</organism>
<dbReference type="PANTHER" id="PTHR33823">
    <property type="entry name" value="RNA POLYMERASE-BINDING TRANSCRIPTION FACTOR DKSA-RELATED"/>
    <property type="match status" value="1"/>
</dbReference>
<evidence type="ECO:0000256" key="1">
    <source>
        <dbReference type="ARBA" id="ARBA00022723"/>
    </source>
</evidence>
<proteinExistence type="predicted"/>
<reference evidence="6 7" key="1">
    <citation type="submission" date="2018-08" db="EMBL/GenBank/DDBJ databases">
        <title>Genomic Encyclopedia of Archaeal and Bacterial Type Strains, Phase II (KMG-II): from individual species to whole genera.</title>
        <authorList>
            <person name="Goeker M."/>
        </authorList>
    </citation>
    <scope>NUCLEOTIDE SEQUENCE [LARGE SCALE GENOMIC DNA]</scope>
    <source>
        <strain evidence="6 7">DSM 5002</strain>
    </source>
</reference>
<dbReference type="EMBL" id="QXDF01000001">
    <property type="protein sequence ID" value="RIA56238.1"/>
    <property type="molecule type" value="Genomic_DNA"/>
</dbReference>
<feature type="zinc finger region" description="dksA C4-type" evidence="4">
    <location>
        <begin position="84"/>
        <end position="108"/>
    </location>
</feature>
<keyword evidence="3" id="KW-0862">Zinc</keyword>
<dbReference type="PANTHER" id="PTHR33823:SF4">
    <property type="entry name" value="GENERAL STRESS PROTEIN 16O"/>
    <property type="match status" value="1"/>
</dbReference>
<dbReference type="InterPro" id="IPR000962">
    <property type="entry name" value="Znf_DskA_TraR"/>
</dbReference>
<dbReference type="AlphaFoldDB" id="A0A397Q5A9"/>
<dbReference type="OrthoDB" id="1121111at2"/>
<comment type="caution">
    <text evidence="6">The sequence shown here is derived from an EMBL/GenBank/DDBJ whole genome shotgun (WGS) entry which is preliminary data.</text>
</comment>
<protein>
    <submittedName>
        <fullName evidence="6">TraR/DksA family transcriptional regulator</fullName>
    </submittedName>
</protein>
<dbReference type="Proteomes" id="UP000266273">
    <property type="component" value="Unassembled WGS sequence"/>
</dbReference>
<keyword evidence="1" id="KW-0479">Metal-binding</keyword>
<evidence type="ECO:0000313" key="6">
    <source>
        <dbReference type="EMBL" id="RIA56238.1"/>
    </source>
</evidence>
<evidence type="ECO:0000256" key="4">
    <source>
        <dbReference type="PROSITE-ProRule" id="PRU00510"/>
    </source>
</evidence>
<feature type="domain" description="Zinc finger DksA/TraR C4-type" evidence="5">
    <location>
        <begin position="81"/>
        <end position="109"/>
    </location>
</feature>
<keyword evidence="7" id="KW-1185">Reference proteome</keyword>
<gene>
    <name evidence="6" type="ORF">BXY53_1340</name>
</gene>
<dbReference type="Gene3D" id="1.20.120.910">
    <property type="entry name" value="DksA, coiled-coil domain"/>
    <property type="match status" value="1"/>
</dbReference>
<dbReference type="Pfam" id="PF01258">
    <property type="entry name" value="zf-dskA_traR"/>
    <property type="match status" value="1"/>
</dbReference>
<dbReference type="RefSeq" id="WP_119061053.1">
    <property type="nucleotide sequence ID" value="NZ_QXDF01000001.1"/>
</dbReference>
<accession>A0A397Q5A9</accession>